<feature type="domain" description="C2H2-type" evidence="11">
    <location>
        <begin position="5"/>
        <end position="32"/>
    </location>
</feature>
<keyword evidence="5 9" id="KW-0863">Zinc-finger</keyword>
<dbReference type="GO" id="GO:0008270">
    <property type="term" value="F:zinc ion binding"/>
    <property type="evidence" value="ECO:0007669"/>
    <property type="project" value="UniProtKB-KW"/>
</dbReference>
<evidence type="ECO:0000256" key="10">
    <source>
        <dbReference type="SAM" id="MobiDB-lite"/>
    </source>
</evidence>
<proteinExistence type="inferred from homology"/>
<accession>A0A7L4D896</accession>
<evidence type="ECO:0000256" key="5">
    <source>
        <dbReference type="ARBA" id="ARBA00022771"/>
    </source>
</evidence>
<comment type="subcellular location">
    <subcellularLocation>
        <location evidence="1">Nucleus</location>
    </subcellularLocation>
</comment>
<keyword evidence="6" id="KW-0862">Zinc</keyword>
<evidence type="ECO:0000259" key="11">
    <source>
        <dbReference type="PROSITE" id="PS50157"/>
    </source>
</evidence>
<evidence type="ECO:0000256" key="8">
    <source>
        <dbReference type="ARBA" id="ARBA00023242"/>
    </source>
</evidence>
<dbReference type="FunFam" id="3.30.160.60:FF:000111">
    <property type="entry name" value="GLI family zinc finger 4"/>
    <property type="match status" value="1"/>
</dbReference>
<comment type="caution">
    <text evidence="12">The sequence shown here is derived from an EMBL/GenBank/DDBJ whole genome shotgun (WGS) entry which is preliminary data.</text>
</comment>
<dbReference type="PROSITE" id="PS00028">
    <property type="entry name" value="ZINC_FINGER_C2H2_1"/>
    <property type="match status" value="2"/>
</dbReference>
<evidence type="ECO:0000256" key="6">
    <source>
        <dbReference type="ARBA" id="ARBA00022833"/>
    </source>
</evidence>
<dbReference type="Proteomes" id="UP000541249">
    <property type="component" value="Unassembled WGS sequence"/>
</dbReference>
<dbReference type="PANTHER" id="PTHR23226:SF416">
    <property type="entry name" value="FI01424P"/>
    <property type="match status" value="1"/>
</dbReference>
<feature type="non-terminal residue" evidence="12">
    <location>
        <position position="1"/>
    </location>
</feature>
<evidence type="ECO:0000256" key="1">
    <source>
        <dbReference type="ARBA" id="ARBA00004123"/>
    </source>
</evidence>
<feature type="domain" description="C2H2-type" evidence="11">
    <location>
        <begin position="33"/>
        <end position="60"/>
    </location>
</feature>
<dbReference type="SMART" id="SM00355">
    <property type="entry name" value="ZnF_C2H2"/>
    <property type="match status" value="2"/>
</dbReference>
<keyword evidence="8" id="KW-0539">Nucleus</keyword>
<protein>
    <submittedName>
        <fullName evidence="12">ZN551 protein</fullName>
    </submittedName>
</protein>
<comment type="similarity">
    <text evidence="2">Belongs to the krueppel C2H2-type zinc-finger protein family.</text>
</comment>
<dbReference type="GO" id="GO:0005634">
    <property type="term" value="C:nucleus"/>
    <property type="evidence" value="ECO:0007669"/>
    <property type="project" value="UniProtKB-SubCell"/>
</dbReference>
<dbReference type="SUPFAM" id="SSF57667">
    <property type="entry name" value="beta-beta-alpha zinc fingers"/>
    <property type="match status" value="1"/>
</dbReference>
<evidence type="ECO:0000256" key="7">
    <source>
        <dbReference type="ARBA" id="ARBA00023125"/>
    </source>
</evidence>
<feature type="non-terminal residue" evidence="12">
    <location>
        <position position="80"/>
    </location>
</feature>
<dbReference type="EMBL" id="VZZY01008991">
    <property type="protein sequence ID" value="NXW57792.1"/>
    <property type="molecule type" value="Genomic_DNA"/>
</dbReference>
<dbReference type="InterPro" id="IPR036236">
    <property type="entry name" value="Znf_C2H2_sf"/>
</dbReference>
<evidence type="ECO:0000256" key="3">
    <source>
        <dbReference type="ARBA" id="ARBA00022723"/>
    </source>
</evidence>
<dbReference type="FunFam" id="3.30.160.60:FF:000475">
    <property type="entry name" value="zinc finger protein 32 isoform X1"/>
    <property type="match status" value="1"/>
</dbReference>
<dbReference type="GO" id="GO:0000978">
    <property type="term" value="F:RNA polymerase II cis-regulatory region sequence-specific DNA binding"/>
    <property type="evidence" value="ECO:0007669"/>
    <property type="project" value="TreeGrafter"/>
</dbReference>
<keyword evidence="13" id="KW-1185">Reference proteome</keyword>
<reference evidence="12 13" key="1">
    <citation type="submission" date="2019-09" db="EMBL/GenBank/DDBJ databases">
        <title>Bird 10,000 Genomes (B10K) Project - Family phase.</title>
        <authorList>
            <person name="Zhang G."/>
        </authorList>
    </citation>
    <scope>NUCLEOTIDE SEQUENCE [LARGE SCALE GENOMIC DNA]</scope>
    <source>
        <strain evidence="12">B10K-DU-002-51</strain>
        <tissue evidence="12">Muscle</tissue>
    </source>
</reference>
<dbReference type="InterPro" id="IPR013087">
    <property type="entry name" value="Znf_C2H2_type"/>
</dbReference>
<dbReference type="Gene3D" id="3.30.160.60">
    <property type="entry name" value="Classic Zinc Finger"/>
    <property type="match status" value="2"/>
</dbReference>
<feature type="region of interest" description="Disordered" evidence="10">
    <location>
        <begin position="54"/>
        <end position="80"/>
    </location>
</feature>
<evidence type="ECO:0000256" key="9">
    <source>
        <dbReference type="PROSITE-ProRule" id="PRU00042"/>
    </source>
</evidence>
<keyword evidence="3" id="KW-0479">Metal-binding</keyword>
<dbReference type="GO" id="GO:0000981">
    <property type="term" value="F:DNA-binding transcription factor activity, RNA polymerase II-specific"/>
    <property type="evidence" value="ECO:0007669"/>
    <property type="project" value="TreeGrafter"/>
</dbReference>
<dbReference type="PANTHER" id="PTHR23226">
    <property type="entry name" value="ZINC FINGER AND SCAN DOMAIN-CONTAINING"/>
    <property type="match status" value="1"/>
</dbReference>
<dbReference type="OrthoDB" id="654211at2759"/>
<dbReference type="Pfam" id="PF00096">
    <property type="entry name" value="zf-C2H2"/>
    <property type="match status" value="2"/>
</dbReference>
<gene>
    <name evidence="12" type="primary">Znf551</name>
    <name evidence="12" type="ORF">EURGUL_R14889</name>
</gene>
<dbReference type="PROSITE" id="PS50157">
    <property type="entry name" value="ZINC_FINGER_C2H2_2"/>
    <property type="match status" value="2"/>
</dbReference>
<name>A0A7L4D896_9AVES</name>
<evidence type="ECO:0000256" key="2">
    <source>
        <dbReference type="ARBA" id="ARBA00006991"/>
    </source>
</evidence>
<sequence>GERPYKCHQCGKSFGQSSELLGHQHVHTGEKPYLCAECGKSFTRKFSLWVHQRGHGARRAGERGMSLEEDSDVPMGSSPC</sequence>
<evidence type="ECO:0000313" key="12">
    <source>
        <dbReference type="EMBL" id="NXW57792.1"/>
    </source>
</evidence>
<evidence type="ECO:0000256" key="4">
    <source>
        <dbReference type="ARBA" id="ARBA00022737"/>
    </source>
</evidence>
<organism evidence="12 13">
    <name type="scientific">Eurystomus gularis</name>
    <dbReference type="NCBI Taxonomy" id="325343"/>
    <lineage>
        <taxon>Eukaryota</taxon>
        <taxon>Metazoa</taxon>
        <taxon>Chordata</taxon>
        <taxon>Craniata</taxon>
        <taxon>Vertebrata</taxon>
        <taxon>Euteleostomi</taxon>
        <taxon>Archelosauria</taxon>
        <taxon>Archosauria</taxon>
        <taxon>Dinosauria</taxon>
        <taxon>Saurischia</taxon>
        <taxon>Theropoda</taxon>
        <taxon>Coelurosauria</taxon>
        <taxon>Aves</taxon>
        <taxon>Neognathae</taxon>
        <taxon>Neoaves</taxon>
        <taxon>Telluraves</taxon>
        <taxon>Coraciimorphae</taxon>
        <taxon>Coraciiformes</taxon>
        <taxon>Coraciidae</taxon>
        <taxon>Eurystomus</taxon>
    </lineage>
</organism>
<dbReference type="AlphaFoldDB" id="A0A7L4D896"/>
<evidence type="ECO:0000313" key="13">
    <source>
        <dbReference type="Proteomes" id="UP000541249"/>
    </source>
</evidence>
<keyword evidence="7" id="KW-0238">DNA-binding</keyword>
<keyword evidence="4" id="KW-0677">Repeat</keyword>